<proteinExistence type="inferred from homology"/>
<comment type="subcellular location">
    <subcellularLocation>
        <location evidence="2">Cell membrane</location>
        <topology evidence="2">Multi-pass membrane protein</topology>
    </subcellularLocation>
</comment>
<keyword evidence="10 13" id="KW-1133">Transmembrane helix</keyword>
<dbReference type="InterPro" id="IPR044537">
    <property type="entry name" value="Rip2-like"/>
</dbReference>
<evidence type="ECO:0000256" key="6">
    <source>
        <dbReference type="ARBA" id="ARBA00022692"/>
    </source>
</evidence>
<evidence type="ECO:0000256" key="9">
    <source>
        <dbReference type="ARBA" id="ARBA00022833"/>
    </source>
</evidence>
<keyword evidence="9" id="KW-0862">Zinc</keyword>
<organism evidence="15 16">
    <name type="scientific">Candidatus Roizmanbacteria bacterium RIFCSPHIGHO2_02_FULL_37_24</name>
    <dbReference type="NCBI Taxonomy" id="1802037"/>
    <lineage>
        <taxon>Bacteria</taxon>
        <taxon>Candidatus Roizmaniibacteriota</taxon>
    </lineage>
</organism>
<evidence type="ECO:0000256" key="10">
    <source>
        <dbReference type="ARBA" id="ARBA00022989"/>
    </source>
</evidence>
<accession>A0A1F7GV98</accession>
<dbReference type="GO" id="GO:0005886">
    <property type="term" value="C:plasma membrane"/>
    <property type="evidence" value="ECO:0007669"/>
    <property type="project" value="UniProtKB-SubCell"/>
</dbReference>
<sequence length="224" mass="24832">MFILQFLNNPVGVILFLLSVVIAVSVHEFMHAKTADKLGDPTPELAGRVTLDPRAHLDPLGSFLFLMVGFGWGKPVPFDPFNLDNPRKDAALISLAGPMSNFVMALLGSIIIRLIILFELYKIDLIGSLLFHPTTQFAGSGFLEIFVYINIVLGIFNLLPIAPLDGFKIVGGMLSEHSARQWYSLERYGILFLLFFIFPFAGGRSMLEVFVSPVIGFIINLFLP</sequence>
<dbReference type="PANTHER" id="PTHR35864">
    <property type="entry name" value="ZINC METALLOPROTEASE MJ0611-RELATED"/>
    <property type="match status" value="1"/>
</dbReference>
<dbReference type="EMBL" id="MFZM01000029">
    <property type="protein sequence ID" value="OGK23007.1"/>
    <property type="molecule type" value="Genomic_DNA"/>
</dbReference>
<feature type="transmembrane region" description="Helical" evidence="13">
    <location>
        <begin position="182"/>
        <end position="200"/>
    </location>
</feature>
<feature type="transmembrane region" description="Helical" evidence="13">
    <location>
        <begin position="142"/>
        <end position="162"/>
    </location>
</feature>
<dbReference type="GO" id="GO:0046872">
    <property type="term" value="F:metal ion binding"/>
    <property type="evidence" value="ECO:0007669"/>
    <property type="project" value="UniProtKB-KW"/>
</dbReference>
<feature type="transmembrane region" description="Helical" evidence="13">
    <location>
        <begin position="102"/>
        <end position="121"/>
    </location>
</feature>
<evidence type="ECO:0000256" key="7">
    <source>
        <dbReference type="ARBA" id="ARBA00022723"/>
    </source>
</evidence>
<dbReference type="CDD" id="cd06158">
    <property type="entry name" value="S2P-M50_like_1"/>
    <property type="match status" value="1"/>
</dbReference>
<dbReference type="PANTHER" id="PTHR35864:SF1">
    <property type="entry name" value="ZINC METALLOPROTEASE YWHC-RELATED"/>
    <property type="match status" value="1"/>
</dbReference>
<evidence type="ECO:0000259" key="14">
    <source>
        <dbReference type="Pfam" id="PF02163"/>
    </source>
</evidence>
<evidence type="ECO:0000256" key="1">
    <source>
        <dbReference type="ARBA" id="ARBA00001947"/>
    </source>
</evidence>
<evidence type="ECO:0000256" key="2">
    <source>
        <dbReference type="ARBA" id="ARBA00004651"/>
    </source>
</evidence>
<feature type="transmembrane region" description="Helical" evidence="13">
    <location>
        <begin position="6"/>
        <end position="26"/>
    </location>
</feature>
<name>A0A1F7GV98_9BACT</name>
<evidence type="ECO:0000256" key="11">
    <source>
        <dbReference type="ARBA" id="ARBA00023049"/>
    </source>
</evidence>
<gene>
    <name evidence="15" type="ORF">A3C24_02610</name>
</gene>
<evidence type="ECO:0000256" key="13">
    <source>
        <dbReference type="SAM" id="Phobius"/>
    </source>
</evidence>
<keyword evidence="7" id="KW-0479">Metal-binding</keyword>
<dbReference type="AlphaFoldDB" id="A0A1F7GV98"/>
<protein>
    <recommendedName>
        <fullName evidence="14">Peptidase M50 domain-containing protein</fullName>
    </recommendedName>
</protein>
<keyword evidence="8" id="KW-0378">Hydrolase</keyword>
<evidence type="ECO:0000256" key="3">
    <source>
        <dbReference type="ARBA" id="ARBA00007931"/>
    </source>
</evidence>
<keyword evidence="12 13" id="KW-0472">Membrane</keyword>
<evidence type="ECO:0000256" key="5">
    <source>
        <dbReference type="ARBA" id="ARBA00022670"/>
    </source>
</evidence>
<evidence type="ECO:0000256" key="12">
    <source>
        <dbReference type="ARBA" id="ARBA00023136"/>
    </source>
</evidence>
<dbReference type="Pfam" id="PF02163">
    <property type="entry name" value="Peptidase_M50"/>
    <property type="match status" value="1"/>
</dbReference>
<comment type="cofactor">
    <cofactor evidence="1">
        <name>Zn(2+)</name>
        <dbReference type="ChEBI" id="CHEBI:29105"/>
    </cofactor>
</comment>
<dbReference type="InterPro" id="IPR008915">
    <property type="entry name" value="Peptidase_M50"/>
</dbReference>
<reference evidence="15 16" key="1">
    <citation type="journal article" date="2016" name="Nat. Commun.">
        <title>Thousands of microbial genomes shed light on interconnected biogeochemical processes in an aquifer system.</title>
        <authorList>
            <person name="Anantharaman K."/>
            <person name="Brown C.T."/>
            <person name="Hug L.A."/>
            <person name="Sharon I."/>
            <person name="Castelle C.J."/>
            <person name="Probst A.J."/>
            <person name="Thomas B.C."/>
            <person name="Singh A."/>
            <person name="Wilkins M.J."/>
            <person name="Karaoz U."/>
            <person name="Brodie E.L."/>
            <person name="Williams K.H."/>
            <person name="Hubbard S.S."/>
            <person name="Banfield J.F."/>
        </authorList>
    </citation>
    <scope>NUCLEOTIDE SEQUENCE [LARGE SCALE GENOMIC DNA]</scope>
</reference>
<evidence type="ECO:0000256" key="4">
    <source>
        <dbReference type="ARBA" id="ARBA00022475"/>
    </source>
</evidence>
<dbReference type="GO" id="GO:0006508">
    <property type="term" value="P:proteolysis"/>
    <property type="evidence" value="ECO:0007669"/>
    <property type="project" value="UniProtKB-KW"/>
</dbReference>
<evidence type="ECO:0000256" key="8">
    <source>
        <dbReference type="ARBA" id="ARBA00022801"/>
    </source>
</evidence>
<dbReference type="Proteomes" id="UP000177159">
    <property type="component" value="Unassembled WGS sequence"/>
</dbReference>
<keyword evidence="4" id="KW-1003">Cell membrane</keyword>
<keyword evidence="11" id="KW-0482">Metalloprotease</keyword>
<comment type="caution">
    <text evidence="15">The sequence shown here is derived from an EMBL/GenBank/DDBJ whole genome shotgun (WGS) entry which is preliminary data.</text>
</comment>
<evidence type="ECO:0000313" key="15">
    <source>
        <dbReference type="EMBL" id="OGK23007.1"/>
    </source>
</evidence>
<dbReference type="InterPro" id="IPR052348">
    <property type="entry name" value="Metallopeptidase_M50B"/>
</dbReference>
<keyword evidence="6 13" id="KW-0812">Transmembrane</keyword>
<evidence type="ECO:0000313" key="16">
    <source>
        <dbReference type="Proteomes" id="UP000177159"/>
    </source>
</evidence>
<feature type="domain" description="Peptidase M50" evidence="14">
    <location>
        <begin position="16"/>
        <end position="180"/>
    </location>
</feature>
<comment type="similarity">
    <text evidence="3">Belongs to the peptidase M50B family.</text>
</comment>
<dbReference type="GO" id="GO:0008237">
    <property type="term" value="F:metallopeptidase activity"/>
    <property type="evidence" value="ECO:0007669"/>
    <property type="project" value="UniProtKB-KW"/>
</dbReference>
<keyword evidence="5" id="KW-0645">Protease</keyword>